<dbReference type="OrthoDB" id="2513075at2"/>
<dbReference type="Proteomes" id="UP000291269">
    <property type="component" value="Unassembled WGS sequence"/>
</dbReference>
<evidence type="ECO:0000259" key="1">
    <source>
        <dbReference type="Pfam" id="PF13472"/>
    </source>
</evidence>
<dbReference type="CDD" id="cd00229">
    <property type="entry name" value="SGNH_hydrolase"/>
    <property type="match status" value="1"/>
</dbReference>
<feature type="domain" description="SGNH hydrolase-type esterase" evidence="1">
    <location>
        <begin position="12"/>
        <end position="222"/>
    </location>
</feature>
<dbReference type="Gene3D" id="3.40.50.1110">
    <property type="entry name" value="SGNH hydrolase"/>
    <property type="match status" value="1"/>
</dbReference>
<organism evidence="2 3">
    <name type="scientific">Candidatus Borkfalkia ceftriaxoniphila</name>
    <dbReference type="NCBI Taxonomy" id="2508949"/>
    <lineage>
        <taxon>Bacteria</taxon>
        <taxon>Bacillati</taxon>
        <taxon>Bacillota</taxon>
        <taxon>Clostridia</taxon>
        <taxon>Christensenellales</taxon>
        <taxon>Christensenellaceae</taxon>
        <taxon>Candidatus Borkfalkia</taxon>
    </lineage>
</organism>
<evidence type="ECO:0000313" key="3">
    <source>
        <dbReference type="Proteomes" id="UP000291269"/>
    </source>
</evidence>
<proteinExistence type="predicted"/>
<sequence>MTMLNDFDITVMGDSIAKGLFLKDNKIMRIERNTVKLMQEHYGVSIENFSLFGQTLKKTVQKGFFDTYLENNAHKPNKVLVIALGGNDCDYNWKEVGEHPDAQHEPNTPPSEFFSLLNENVQKLKKGGIHTYLAALPPVYSDRYFQNIIAARADKDAVLHFFTGDVTNISRHQECYNNLILRAALLNRCPFIDFRTDFLLKNNMPDYISEDGIHPNEMGHELMFRRIQEFTEQSLPLYA</sequence>
<dbReference type="PANTHER" id="PTHR30383">
    <property type="entry name" value="THIOESTERASE 1/PROTEASE 1/LYSOPHOSPHOLIPASE L1"/>
    <property type="match status" value="1"/>
</dbReference>
<dbReference type="Pfam" id="PF13472">
    <property type="entry name" value="Lipase_GDSL_2"/>
    <property type="match status" value="1"/>
</dbReference>
<keyword evidence="3" id="KW-1185">Reference proteome</keyword>
<reference evidence="2 3" key="1">
    <citation type="journal article" date="2019" name="Gut">
        <title>Antibiotics-induced monodominance of a novel gut bacterial order.</title>
        <authorList>
            <person name="Hildebrand F."/>
            <person name="Moitinho-Silva L."/>
            <person name="Blasche S."/>
            <person name="Jahn M.T."/>
            <person name="Gossmann T.I."/>
            <person name="Heuerta-Cepas J."/>
            <person name="Hercog R."/>
            <person name="Luetge M."/>
            <person name="Bahram M."/>
            <person name="Pryszlak A."/>
            <person name="Alves R.J."/>
            <person name="Waszak S.M."/>
            <person name="Zhu A."/>
            <person name="Ye L."/>
            <person name="Costea P.I."/>
            <person name="Aalvink S."/>
            <person name="Belzer C."/>
            <person name="Forslund S.K."/>
            <person name="Sunagawa S."/>
            <person name="Hentschel U."/>
            <person name="Merten C."/>
            <person name="Patil K.R."/>
            <person name="Benes V."/>
            <person name="Bork P."/>
        </authorList>
    </citation>
    <scope>NUCLEOTIDE SEQUENCE [LARGE SCALE GENOMIC DNA]</scope>
    <source>
        <strain evidence="2 3">HDS1380</strain>
    </source>
</reference>
<dbReference type="GO" id="GO:0004622">
    <property type="term" value="F:phosphatidylcholine lysophospholipase activity"/>
    <property type="evidence" value="ECO:0007669"/>
    <property type="project" value="TreeGrafter"/>
</dbReference>
<comment type="caution">
    <text evidence="2">The sequence shown here is derived from an EMBL/GenBank/DDBJ whole genome shotgun (WGS) entry which is preliminary data.</text>
</comment>
<keyword evidence="2" id="KW-0378">Hydrolase</keyword>
<accession>A0A4Q2K903</accession>
<dbReference type="RefSeq" id="WP_129227032.1">
    <property type="nucleotide sequence ID" value="NZ_SDOZ01000004.1"/>
</dbReference>
<dbReference type="AlphaFoldDB" id="A0A4Q2K903"/>
<dbReference type="InterPro" id="IPR036514">
    <property type="entry name" value="SGNH_hydro_sf"/>
</dbReference>
<gene>
    <name evidence="2" type="ORF">ESZ91_10495</name>
</gene>
<dbReference type="InterPro" id="IPR013830">
    <property type="entry name" value="SGNH_hydro"/>
</dbReference>
<name>A0A4Q2K903_9FIRM</name>
<dbReference type="PANTHER" id="PTHR30383:SF5">
    <property type="entry name" value="SGNH HYDROLASE-TYPE ESTERASE DOMAIN-CONTAINING PROTEIN"/>
    <property type="match status" value="1"/>
</dbReference>
<evidence type="ECO:0000313" key="2">
    <source>
        <dbReference type="EMBL" id="RXZ58076.1"/>
    </source>
</evidence>
<protein>
    <submittedName>
        <fullName evidence="2">SGNH/GDSL hydrolase family protein</fullName>
    </submittedName>
</protein>
<dbReference type="InterPro" id="IPR051532">
    <property type="entry name" value="Ester_Hydrolysis_Enzymes"/>
</dbReference>
<dbReference type="EMBL" id="SDOZ01000004">
    <property type="protein sequence ID" value="RXZ58076.1"/>
    <property type="molecule type" value="Genomic_DNA"/>
</dbReference>
<dbReference type="SUPFAM" id="SSF52266">
    <property type="entry name" value="SGNH hydrolase"/>
    <property type="match status" value="1"/>
</dbReference>